<comment type="caution">
    <text evidence="2">The sequence shown here is derived from an EMBL/GenBank/DDBJ whole genome shotgun (WGS) entry which is preliminary data.</text>
</comment>
<dbReference type="NCBIfam" id="NF046051">
    <property type="entry name" value="restrict_EcoAI"/>
    <property type="match status" value="1"/>
</dbReference>
<dbReference type="Gene3D" id="3.40.50.300">
    <property type="entry name" value="P-loop containing nucleotide triphosphate hydrolases"/>
    <property type="match status" value="2"/>
</dbReference>
<dbReference type="EMBL" id="BSDS01000002">
    <property type="protein sequence ID" value="GLI39597.1"/>
    <property type="molecule type" value="Genomic_DNA"/>
</dbReference>
<dbReference type="SUPFAM" id="SSF52540">
    <property type="entry name" value="P-loop containing nucleoside triphosphate hydrolases"/>
    <property type="match status" value="1"/>
</dbReference>
<dbReference type="GO" id="GO:0016787">
    <property type="term" value="F:hydrolase activity"/>
    <property type="evidence" value="ECO:0007669"/>
    <property type="project" value="InterPro"/>
</dbReference>
<dbReference type="PANTHER" id="PTHR47396">
    <property type="entry name" value="TYPE I RESTRICTION ENZYME ECOKI R PROTEIN"/>
    <property type="match status" value="1"/>
</dbReference>
<dbReference type="InterPro" id="IPR006935">
    <property type="entry name" value="Helicase/UvrB_N"/>
</dbReference>
<dbReference type="Pfam" id="PF04851">
    <property type="entry name" value="ResIII"/>
    <property type="match status" value="1"/>
</dbReference>
<reference evidence="2" key="1">
    <citation type="submission" date="2022-12" db="EMBL/GenBank/DDBJ databases">
        <title>Reference genome sequencing for broad-spectrum identification of bacterial and archaeal isolates by mass spectrometry.</title>
        <authorList>
            <person name="Sekiguchi Y."/>
            <person name="Tourlousse D.M."/>
        </authorList>
    </citation>
    <scope>NUCLEOTIDE SEQUENCE</scope>
    <source>
        <strain evidence="2">H2</strain>
    </source>
</reference>
<evidence type="ECO:0000259" key="1">
    <source>
        <dbReference type="PROSITE" id="PS51192"/>
    </source>
</evidence>
<proteinExistence type="predicted"/>
<dbReference type="InterPro" id="IPR001650">
    <property type="entry name" value="Helicase_C-like"/>
</dbReference>
<keyword evidence="3" id="KW-1185">Reference proteome</keyword>
<dbReference type="Pfam" id="PF08463">
    <property type="entry name" value="EcoEI_R_C"/>
    <property type="match status" value="1"/>
</dbReference>
<accession>A0A9W6LD72</accession>
<organism evidence="2 3">
    <name type="scientific">Geobacter hydrogenophilus</name>
    <dbReference type="NCBI Taxonomy" id="40983"/>
    <lineage>
        <taxon>Bacteria</taxon>
        <taxon>Pseudomonadati</taxon>
        <taxon>Thermodesulfobacteriota</taxon>
        <taxon>Desulfuromonadia</taxon>
        <taxon>Geobacterales</taxon>
        <taxon>Geobacteraceae</taxon>
        <taxon>Geobacter</taxon>
    </lineage>
</organism>
<dbReference type="SMART" id="SM00487">
    <property type="entry name" value="DEXDc"/>
    <property type="match status" value="1"/>
</dbReference>
<gene>
    <name evidence="2" type="ORF">GHYDROH2_30980</name>
</gene>
<dbReference type="PANTHER" id="PTHR47396:SF1">
    <property type="entry name" value="ATP-DEPENDENT HELICASE IRC3-RELATED"/>
    <property type="match status" value="1"/>
</dbReference>
<dbReference type="CDD" id="cd18799">
    <property type="entry name" value="SF2_C_EcoAI-like"/>
    <property type="match status" value="1"/>
</dbReference>
<dbReference type="PROSITE" id="PS51192">
    <property type="entry name" value="HELICASE_ATP_BIND_1"/>
    <property type="match status" value="1"/>
</dbReference>
<dbReference type="Gene3D" id="3.90.1570.30">
    <property type="match status" value="1"/>
</dbReference>
<dbReference type="GO" id="GO:0006304">
    <property type="term" value="P:DNA modification"/>
    <property type="evidence" value="ECO:0007669"/>
    <property type="project" value="InterPro"/>
</dbReference>
<evidence type="ECO:0000313" key="2">
    <source>
        <dbReference type="EMBL" id="GLI39597.1"/>
    </source>
</evidence>
<dbReference type="InterPro" id="IPR027417">
    <property type="entry name" value="P-loop_NTPase"/>
</dbReference>
<evidence type="ECO:0000313" key="3">
    <source>
        <dbReference type="Proteomes" id="UP001144352"/>
    </source>
</evidence>
<dbReference type="InterPro" id="IPR014001">
    <property type="entry name" value="Helicase_ATP-bd"/>
</dbReference>
<dbReference type="Pfam" id="PF00271">
    <property type="entry name" value="Helicase_C"/>
    <property type="match status" value="1"/>
</dbReference>
<sequence length="760" mass="87040">MTFTDGRIVLAGNKVRRRPQKRADYLLRYTRDYLIAVVEAKPDYLTAGDGLQQAKEYAEILGLKFAYATNGIEIIEFDYLTGQERLLQQFPTPSELWQRLQQEQDITSDDSQRLLTPYYHHSGKSPRYYQEIAINRVVQSVVQGKKRVLLTMATGTGKTVVAFQICWKLWSARWNTTGEHRRPKILYLADRNILVDDPKDKIFAPFGDARWKIENGEANKSREMYFAIYQSLAKDERRPGLYKEYKPDFFDFIIVDECHRGSARDSSNWREILEYFSPAFQLGMTATPLREDNRDTYLYFGNPVYQYSLRQGIDDGFLAPYRVHRIITDYDAAGWRPSKGELDRYGREIPDDEYQTKDFERIVALKARTEAIARHLTDFMAKNDRFAKTIVFCVDQDHADEMRRALTNLNQDLASRYPDYVCRVTSNEGDIGRGHLGRFQELETETPAILTTSQMLTTGVDAPTCKNVVLARVVGSMSEFKQIIGRGTRVRDDYGKLWFNILDYTGSATRLFADKDFDGDPAFVSEEKIDAAGATYESTITEETPIVEDGGIQDDYGPTGVVIDDGTPEPRKYFVDGGQVAIAAHLVYELDPDGKQLRVVKYSDYAADKVRTLFTGAIRMREQWASPKERAEVIRQLEERGINFNELADSVGQPEADPFDLLCHLAFNAPLRTRRERAERLKHDRKDFFDHFSPEARAILEELLEKYAQHGTAQFVVPDILKVPPISERGNVIEIAGYFGGAEKLREAVNELQTLLYAGF</sequence>
<dbReference type="CDD" id="cd18032">
    <property type="entry name" value="DEXHc_RE_I_III_res"/>
    <property type="match status" value="1"/>
</dbReference>
<dbReference type="Proteomes" id="UP001144352">
    <property type="component" value="Unassembled WGS sequence"/>
</dbReference>
<dbReference type="InterPro" id="IPR013670">
    <property type="entry name" value="EcoEI_R_C_dom"/>
</dbReference>
<dbReference type="InterPro" id="IPR050742">
    <property type="entry name" value="Helicase_Restrict-Modif_Enz"/>
</dbReference>
<name>A0A9W6LD72_9BACT</name>
<dbReference type="GO" id="GO:0005524">
    <property type="term" value="F:ATP binding"/>
    <property type="evidence" value="ECO:0007669"/>
    <property type="project" value="InterPro"/>
</dbReference>
<feature type="domain" description="Helicase ATP-binding" evidence="1">
    <location>
        <begin position="139"/>
        <end position="306"/>
    </location>
</feature>
<dbReference type="GO" id="GO:0003677">
    <property type="term" value="F:DNA binding"/>
    <property type="evidence" value="ECO:0007669"/>
    <property type="project" value="InterPro"/>
</dbReference>
<protein>
    <submittedName>
        <fullName evidence="2">Type I restriction enzyme EcoAI R protein</fullName>
    </submittedName>
</protein>
<dbReference type="AlphaFoldDB" id="A0A9W6LD72"/>
<dbReference type="GO" id="GO:0005829">
    <property type="term" value="C:cytosol"/>
    <property type="evidence" value="ECO:0007669"/>
    <property type="project" value="TreeGrafter"/>
</dbReference>